<keyword evidence="1" id="KW-0732">Signal</keyword>
<dbReference type="Proteomes" id="UP000013827">
    <property type="component" value="Unassembled WGS sequence"/>
</dbReference>
<feature type="signal peptide" evidence="1">
    <location>
        <begin position="1"/>
        <end position="22"/>
    </location>
</feature>
<sequence>MIRITISLCVGVFGLLATPLAAEEPSARTLVWADEFNMPELDRDRWGVIGTDFWVNNEQQAYVDAPAVLSIIDGLSGADGGALMLRPVFKPGVDPHPDRKADFLSGRIESRDKFDFTYGRAEARIRMPDAKG</sequence>
<name>A0A0D3IWC8_EMIH1</name>
<evidence type="ECO:0000313" key="2">
    <source>
        <dbReference type="EnsemblProtists" id="EOD15563"/>
    </source>
</evidence>
<dbReference type="InterPro" id="IPR013320">
    <property type="entry name" value="ConA-like_dom_sf"/>
</dbReference>
<dbReference type="EnsemblProtists" id="EOD15563">
    <property type="protein sequence ID" value="EOD15563"/>
    <property type="gene ID" value="EMIHUDRAFT_256381"/>
</dbReference>
<dbReference type="STRING" id="2903.R1BZ82"/>
<dbReference type="KEGG" id="ehx:EMIHUDRAFT_256381"/>
<keyword evidence="3" id="KW-1185">Reference proteome</keyword>
<accession>A0A0D3IWC8</accession>
<dbReference type="Gene3D" id="2.60.120.200">
    <property type="match status" value="1"/>
</dbReference>
<dbReference type="RefSeq" id="XP_005767992.1">
    <property type="nucleotide sequence ID" value="XM_005767935.1"/>
</dbReference>
<evidence type="ECO:0000256" key="1">
    <source>
        <dbReference type="SAM" id="SignalP"/>
    </source>
</evidence>
<protein>
    <submittedName>
        <fullName evidence="2">Uncharacterized protein</fullName>
    </submittedName>
</protein>
<dbReference type="GeneID" id="17261713"/>
<evidence type="ECO:0000313" key="3">
    <source>
        <dbReference type="Proteomes" id="UP000013827"/>
    </source>
</evidence>
<proteinExistence type="predicted"/>
<dbReference type="SUPFAM" id="SSF49899">
    <property type="entry name" value="Concanavalin A-like lectins/glucanases"/>
    <property type="match status" value="1"/>
</dbReference>
<feature type="chain" id="PRO_5044280436" evidence="1">
    <location>
        <begin position="23"/>
        <end position="132"/>
    </location>
</feature>
<dbReference type="AlphaFoldDB" id="A0A0D3IWC8"/>
<dbReference type="PaxDb" id="2903-EOD15563"/>
<reference evidence="3" key="1">
    <citation type="journal article" date="2013" name="Nature">
        <title>Pan genome of the phytoplankton Emiliania underpins its global distribution.</title>
        <authorList>
            <person name="Read B.A."/>
            <person name="Kegel J."/>
            <person name="Klute M.J."/>
            <person name="Kuo A."/>
            <person name="Lefebvre S.C."/>
            <person name="Maumus F."/>
            <person name="Mayer C."/>
            <person name="Miller J."/>
            <person name="Monier A."/>
            <person name="Salamov A."/>
            <person name="Young J."/>
            <person name="Aguilar M."/>
            <person name="Claverie J.M."/>
            <person name="Frickenhaus S."/>
            <person name="Gonzalez K."/>
            <person name="Herman E.K."/>
            <person name="Lin Y.C."/>
            <person name="Napier J."/>
            <person name="Ogata H."/>
            <person name="Sarno A.F."/>
            <person name="Shmutz J."/>
            <person name="Schroeder D."/>
            <person name="de Vargas C."/>
            <person name="Verret F."/>
            <person name="von Dassow P."/>
            <person name="Valentin K."/>
            <person name="Van de Peer Y."/>
            <person name="Wheeler G."/>
            <person name="Dacks J.B."/>
            <person name="Delwiche C.F."/>
            <person name="Dyhrman S.T."/>
            <person name="Glockner G."/>
            <person name="John U."/>
            <person name="Richards T."/>
            <person name="Worden A.Z."/>
            <person name="Zhang X."/>
            <person name="Grigoriev I.V."/>
            <person name="Allen A.E."/>
            <person name="Bidle K."/>
            <person name="Borodovsky M."/>
            <person name="Bowler C."/>
            <person name="Brownlee C."/>
            <person name="Cock J.M."/>
            <person name="Elias M."/>
            <person name="Gladyshev V.N."/>
            <person name="Groth M."/>
            <person name="Guda C."/>
            <person name="Hadaegh A."/>
            <person name="Iglesias-Rodriguez M.D."/>
            <person name="Jenkins J."/>
            <person name="Jones B.M."/>
            <person name="Lawson T."/>
            <person name="Leese F."/>
            <person name="Lindquist E."/>
            <person name="Lobanov A."/>
            <person name="Lomsadze A."/>
            <person name="Malik S.B."/>
            <person name="Marsh M.E."/>
            <person name="Mackinder L."/>
            <person name="Mock T."/>
            <person name="Mueller-Roeber B."/>
            <person name="Pagarete A."/>
            <person name="Parker M."/>
            <person name="Probert I."/>
            <person name="Quesneville H."/>
            <person name="Raines C."/>
            <person name="Rensing S.A."/>
            <person name="Riano-Pachon D.M."/>
            <person name="Richier S."/>
            <person name="Rokitta S."/>
            <person name="Shiraiwa Y."/>
            <person name="Soanes D.M."/>
            <person name="van der Giezen M."/>
            <person name="Wahlund T.M."/>
            <person name="Williams B."/>
            <person name="Wilson W."/>
            <person name="Wolfe G."/>
            <person name="Wurch L.L."/>
        </authorList>
    </citation>
    <scope>NUCLEOTIDE SEQUENCE</scope>
</reference>
<dbReference type="HOGENOM" id="CLU_1922599_0_0_1"/>
<reference evidence="2" key="2">
    <citation type="submission" date="2024-10" db="UniProtKB">
        <authorList>
            <consortium name="EnsemblProtists"/>
        </authorList>
    </citation>
    <scope>IDENTIFICATION</scope>
</reference>
<organism evidence="2 3">
    <name type="scientific">Emiliania huxleyi (strain CCMP1516)</name>
    <dbReference type="NCBI Taxonomy" id="280463"/>
    <lineage>
        <taxon>Eukaryota</taxon>
        <taxon>Haptista</taxon>
        <taxon>Haptophyta</taxon>
        <taxon>Prymnesiophyceae</taxon>
        <taxon>Isochrysidales</taxon>
        <taxon>Noelaerhabdaceae</taxon>
        <taxon>Emiliania</taxon>
    </lineage>
</organism>